<dbReference type="Proteomes" id="UP000887458">
    <property type="component" value="Unassembled WGS sequence"/>
</dbReference>
<evidence type="ECO:0000313" key="3">
    <source>
        <dbReference type="Proteomes" id="UP000887458"/>
    </source>
</evidence>
<feature type="chain" id="PRO_5045513830" evidence="1">
    <location>
        <begin position="22"/>
        <end position="159"/>
    </location>
</feature>
<dbReference type="EMBL" id="NJHN03000047">
    <property type="protein sequence ID" value="KAH9420628.1"/>
    <property type="molecule type" value="Genomic_DNA"/>
</dbReference>
<keyword evidence="3" id="KW-1185">Reference proteome</keyword>
<organism evidence="2 3">
    <name type="scientific">Dermatophagoides pteronyssinus</name>
    <name type="common">European house dust mite</name>
    <dbReference type="NCBI Taxonomy" id="6956"/>
    <lineage>
        <taxon>Eukaryota</taxon>
        <taxon>Metazoa</taxon>
        <taxon>Ecdysozoa</taxon>
        <taxon>Arthropoda</taxon>
        <taxon>Chelicerata</taxon>
        <taxon>Arachnida</taxon>
        <taxon>Acari</taxon>
        <taxon>Acariformes</taxon>
        <taxon>Sarcoptiformes</taxon>
        <taxon>Astigmata</taxon>
        <taxon>Psoroptidia</taxon>
        <taxon>Analgoidea</taxon>
        <taxon>Pyroglyphidae</taxon>
        <taxon>Dermatophagoidinae</taxon>
        <taxon>Dermatophagoides</taxon>
    </lineage>
</organism>
<evidence type="ECO:0000256" key="1">
    <source>
        <dbReference type="SAM" id="SignalP"/>
    </source>
</evidence>
<protein>
    <submittedName>
        <fullName evidence="2">Uncharacterized protein</fullName>
    </submittedName>
</protein>
<name>A0ABQ8JDJ8_DERPT</name>
<evidence type="ECO:0000313" key="2">
    <source>
        <dbReference type="EMBL" id="KAH9420628.1"/>
    </source>
</evidence>
<reference evidence="2 3" key="2">
    <citation type="journal article" date="2022" name="Mol. Biol. Evol.">
        <title>Comparative Genomics Reveals Insights into the Divergent Evolution of Astigmatic Mites and Household Pest Adaptations.</title>
        <authorList>
            <person name="Xiong Q."/>
            <person name="Wan A.T."/>
            <person name="Liu X."/>
            <person name="Fung C.S."/>
            <person name="Xiao X."/>
            <person name="Malainual N."/>
            <person name="Hou J."/>
            <person name="Wang L."/>
            <person name="Wang M."/>
            <person name="Yang K.Y."/>
            <person name="Cui Y."/>
            <person name="Leung E.L."/>
            <person name="Nong W."/>
            <person name="Shin S.K."/>
            <person name="Au S.W."/>
            <person name="Jeong K.Y."/>
            <person name="Chew F.T."/>
            <person name="Hui J.H."/>
            <person name="Leung T.F."/>
            <person name="Tungtrongchitr A."/>
            <person name="Zhong N."/>
            <person name="Liu Z."/>
            <person name="Tsui S.K."/>
        </authorList>
    </citation>
    <scope>NUCLEOTIDE SEQUENCE [LARGE SCALE GENOMIC DNA]</scope>
    <source>
        <strain evidence="2">Derp</strain>
    </source>
</reference>
<keyword evidence="1" id="KW-0732">Signal</keyword>
<accession>A0ABQ8JDJ8</accession>
<sequence length="159" mass="18836">MELRKFTVLIFIIAVLDLVSGALFKHNDHYHRSLNEKCPPNKKQRIIYEPYPIYRKVPVYKYEKYPVEIPVKVPVYIKTKKPYEPIRSFYGRGLTGSSNRNSRYDHEYTNNNNGNDYIRGNHGRRFGQLGFGEQNPENYSGMIGRFNQNQYDDSDYRKA</sequence>
<gene>
    <name evidence="2" type="ORF">DERP_001056</name>
</gene>
<feature type="signal peptide" evidence="1">
    <location>
        <begin position="1"/>
        <end position="21"/>
    </location>
</feature>
<comment type="caution">
    <text evidence="2">The sequence shown here is derived from an EMBL/GenBank/DDBJ whole genome shotgun (WGS) entry which is preliminary data.</text>
</comment>
<reference evidence="2 3" key="1">
    <citation type="journal article" date="2018" name="J. Allergy Clin. Immunol.">
        <title>High-quality assembly of Dermatophagoides pteronyssinus genome and transcriptome reveals a wide range of novel allergens.</title>
        <authorList>
            <person name="Liu X.Y."/>
            <person name="Yang K.Y."/>
            <person name="Wang M.Q."/>
            <person name="Kwok J.S."/>
            <person name="Zeng X."/>
            <person name="Yang Z."/>
            <person name="Xiao X.J."/>
            <person name="Lau C.P."/>
            <person name="Li Y."/>
            <person name="Huang Z.M."/>
            <person name="Ba J.G."/>
            <person name="Yim A.K."/>
            <person name="Ouyang C.Y."/>
            <person name="Ngai S.M."/>
            <person name="Chan T.F."/>
            <person name="Leung E.L."/>
            <person name="Liu L."/>
            <person name="Liu Z.G."/>
            <person name="Tsui S.K."/>
        </authorList>
    </citation>
    <scope>NUCLEOTIDE SEQUENCE [LARGE SCALE GENOMIC DNA]</scope>
    <source>
        <strain evidence="2">Derp</strain>
    </source>
</reference>
<proteinExistence type="predicted"/>